<organism evidence="3 4">
    <name type="scientific">[Mycoplasma] phocae</name>
    <dbReference type="NCBI Taxonomy" id="142651"/>
    <lineage>
        <taxon>Bacteria</taxon>
        <taxon>Bacillati</taxon>
        <taxon>Mycoplasmatota</taxon>
        <taxon>Mycoplasmoidales</taxon>
        <taxon>Metamycoplasmataceae</taxon>
        <taxon>Metamycoplasma</taxon>
    </lineage>
</organism>
<dbReference type="AlphaFoldDB" id="A0A2Z5IRJ7"/>
<sequence>MKFNKKLSLLLSVGALTVAPIFIVASCKKEQLKDSNKIDKKPEIKQPDESKNKEQEKKNDSSINKKTNLSEKFSLDLSQIYNSEKKKYYSPEKIFTSTNLYKKSLIELDEFLKEQGSNFDANTLTNSKKFLEKIKNIGTYGNYGSTPEEKINYYTEYNRRSLMTEAKYLDRFEKIDEGNSITMTNGSTFEKIKGIIKDNPFGFLPSNLSQFFYYIQLDTIKGLLDFPEKIQDIKANYDDKVGSINLLIITPNNKYKYEFNRENSELKNDNDFYKYIHERTFSLGFQYLVTKQDQFGGSSRIREEGSSGTAWVLDRIENPNVPRGSYEFVIATNAHVLNWASAFDRSRSNHYFKSDQEREDWFGGFSFEEYSPSNKEIKQSGKFNKTYERITNLPKTHYEYLSRPVHSKNLFSPDYDFSKNEFVDVNQRLAHANIWRSYLDMILYTPQFDSESIRTRKDNANLFFKPGYDKNKRIGTTPYGGGDIVLTKWRLTRNEIKELFPTLFPLLETEEEKDWYIGLGNEDSDSKELESVIQTHFAGGYPINRSNDDRISFKVTKSTGGTIVTQPRIVDDSEFLDLWVRYDKNKNKKFNPLNEDWKNYEKPFVKSIEHGMRLRVLNQLPVMYMKNDFALDSGSSGSMVINSRFNVIGINFLNVEELDNPNSKGNALVLFKSPNKYKPDQFSGDIKKDFIKLLKDKNIKTVKMNN</sequence>
<evidence type="ECO:0000256" key="1">
    <source>
        <dbReference type="SAM" id="MobiDB-lite"/>
    </source>
</evidence>
<dbReference type="EMBL" id="CP029295">
    <property type="protein sequence ID" value="AXE60966.1"/>
    <property type="molecule type" value="Genomic_DNA"/>
</dbReference>
<feature type="region of interest" description="Disordered" evidence="1">
    <location>
        <begin position="36"/>
        <end position="64"/>
    </location>
</feature>
<keyword evidence="4" id="KW-1185">Reference proteome</keyword>
<evidence type="ECO:0000313" key="4">
    <source>
        <dbReference type="Proteomes" id="UP000252477"/>
    </source>
</evidence>
<dbReference type="InterPro" id="IPR009003">
    <property type="entry name" value="Peptidase_S1_PA"/>
</dbReference>
<dbReference type="Proteomes" id="UP000252477">
    <property type="component" value="Chromosome"/>
</dbReference>
<accession>A0A2Z5IRJ7</accession>
<dbReference type="Pfam" id="PF01732">
    <property type="entry name" value="Mycop_pep_DUF31"/>
    <property type="match status" value="1"/>
</dbReference>
<dbReference type="NCBIfam" id="NF045843">
    <property type="entry name" value="MAG2960_Ser_prot"/>
    <property type="match status" value="1"/>
</dbReference>
<reference evidence="3 4" key="1">
    <citation type="submission" date="2018-05" db="EMBL/GenBank/DDBJ databases">
        <title>Annotation of the Mycoplasma phocidae genome.</title>
        <authorList>
            <person name="Brown D.R."/>
            <person name="Kutish G.F."/>
            <person name="Frasca S.Jr."/>
        </authorList>
    </citation>
    <scope>NUCLEOTIDE SEQUENCE [LARGE SCALE GENOMIC DNA]</scope>
    <source>
        <strain evidence="3 4">105</strain>
    </source>
</reference>
<dbReference type="PROSITE" id="PS51257">
    <property type="entry name" value="PROKAR_LIPOPROTEIN"/>
    <property type="match status" value="1"/>
</dbReference>
<gene>
    <name evidence="3" type="ORF">DA803_02635</name>
</gene>
<proteinExistence type="predicted"/>
<dbReference type="InterPro" id="IPR022382">
    <property type="entry name" value="Mycoplasma_peptidase_DUF31"/>
</dbReference>
<feature type="domain" description="DUF31" evidence="2">
    <location>
        <begin position="270"/>
        <end position="652"/>
    </location>
</feature>
<evidence type="ECO:0000313" key="3">
    <source>
        <dbReference type="EMBL" id="AXE60966.1"/>
    </source>
</evidence>
<feature type="compositionally biased region" description="Basic and acidic residues" evidence="1">
    <location>
        <begin position="36"/>
        <end position="60"/>
    </location>
</feature>
<dbReference type="SUPFAM" id="SSF50494">
    <property type="entry name" value="Trypsin-like serine proteases"/>
    <property type="match status" value="1"/>
</dbReference>
<evidence type="ECO:0000259" key="2">
    <source>
        <dbReference type="Pfam" id="PF01732"/>
    </source>
</evidence>
<dbReference type="KEGG" id="mpho:DA803_02635"/>
<dbReference type="OrthoDB" id="404053at2"/>
<protein>
    <recommendedName>
        <fullName evidence="2">DUF31 domain-containing protein</fullName>
    </recommendedName>
</protein>
<dbReference type="RefSeq" id="WP_114191065.1">
    <property type="nucleotide sequence ID" value="NZ_CP029295.1"/>
</dbReference>
<name>A0A2Z5IRJ7_9BACT</name>